<comment type="caution">
    <text evidence="2">The sequence shown here is derived from an EMBL/GenBank/DDBJ whole genome shotgun (WGS) entry which is preliminary data.</text>
</comment>
<feature type="region of interest" description="Disordered" evidence="1">
    <location>
        <begin position="90"/>
        <end position="114"/>
    </location>
</feature>
<feature type="region of interest" description="Disordered" evidence="1">
    <location>
        <begin position="1"/>
        <end position="20"/>
    </location>
</feature>
<feature type="compositionally biased region" description="Low complexity" evidence="1">
    <location>
        <begin position="38"/>
        <end position="51"/>
    </location>
</feature>
<protein>
    <submittedName>
        <fullName evidence="2">Uncharacterized protein</fullName>
    </submittedName>
</protein>
<organism evidence="2 3">
    <name type="scientific">Botrytis elliptica</name>
    <dbReference type="NCBI Taxonomy" id="278938"/>
    <lineage>
        <taxon>Eukaryota</taxon>
        <taxon>Fungi</taxon>
        <taxon>Dikarya</taxon>
        <taxon>Ascomycota</taxon>
        <taxon>Pezizomycotina</taxon>
        <taxon>Leotiomycetes</taxon>
        <taxon>Helotiales</taxon>
        <taxon>Sclerotiniaceae</taxon>
        <taxon>Botrytis</taxon>
    </lineage>
</organism>
<gene>
    <name evidence="2" type="ORF">BELL_0911g00010</name>
</gene>
<feature type="compositionally biased region" description="Polar residues" evidence="1">
    <location>
        <begin position="7"/>
        <end position="18"/>
    </location>
</feature>
<name>A0A4Z1JDU4_9HELO</name>
<dbReference type="Proteomes" id="UP000297229">
    <property type="component" value="Unassembled WGS sequence"/>
</dbReference>
<feature type="compositionally biased region" description="Acidic residues" evidence="1">
    <location>
        <begin position="100"/>
        <end position="114"/>
    </location>
</feature>
<evidence type="ECO:0000256" key="1">
    <source>
        <dbReference type="SAM" id="MobiDB-lite"/>
    </source>
</evidence>
<accession>A0A4Z1JDU4</accession>
<feature type="region of interest" description="Disordered" evidence="1">
    <location>
        <begin position="38"/>
        <end position="68"/>
    </location>
</feature>
<evidence type="ECO:0000313" key="3">
    <source>
        <dbReference type="Proteomes" id="UP000297229"/>
    </source>
</evidence>
<sequence length="209" mass="22930">MSEQSEHNIQVTEASQENGFFEEFDELFNKEYEKVEAAAAAAPSLASEPQAGAPLAENGQVDETSEVDGFYYDFEMDIEIAQEAAAPAVLAPEPQAENGQVDEDAEGNGFDADFDADFNAEYDEAYEEEQRNAAADAVVPVAPVAPAPKRKANDALVKSLGIILTTAEMRARARVWQERREKAEREERERRIASYQASGTSIDEAICLD</sequence>
<dbReference type="EMBL" id="PQXM01000909">
    <property type="protein sequence ID" value="TGO67127.1"/>
    <property type="molecule type" value="Genomic_DNA"/>
</dbReference>
<reference evidence="2 3" key="1">
    <citation type="submission" date="2017-12" db="EMBL/GenBank/DDBJ databases">
        <title>Comparative genomics of Botrytis spp.</title>
        <authorList>
            <person name="Valero-Jimenez C.A."/>
            <person name="Tapia P."/>
            <person name="Veloso J."/>
            <person name="Silva-Moreno E."/>
            <person name="Staats M."/>
            <person name="Valdes J.H."/>
            <person name="Van Kan J.A.L."/>
        </authorList>
    </citation>
    <scope>NUCLEOTIDE SEQUENCE [LARGE SCALE GENOMIC DNA]</scope>
    <source>
        <strain evidence="2 3">Be9601</strain>
    </source>
</reference>
<evidence type="ECO:0000313" key="2">
    <source>
        <dbReference type="EMBL" id="TGO67127.1"/>
    </source>
</evidence>
<dbReference type="AlphaFoldDB" id="A0A4Z1JDU4"/>
<keyword evidence="3" id="KW-1185">Reference proteome</keyword>
<proteinExistence type="predicted"/>